<evidence type="ECO:0000313" key="7">
    <source>
        <dbReference type="Proteomes" id="UP001163846"/>
    </source>
</evidence>
<feature type="non-terminal residue" evidence="6">
    <location>
        <position position="1"/>
    </location>
</feature>
<dbReference type="PANTHER" id="PTHR21529">
    <property type="entry name" value="MAMMARY TURMOR VIRUS RECEPTOR HOMOLOG 1, 2 MTVR1, 2"/>
    <property type="match status" value="1"/>
</dbReference>
<dbReference type="InterPro" id="IPR014017">
    <property type="entry name" value="DNA_helicase_UvrD-like_C"/>
</dbReference>
<dbReference type="AlphaFoldDB" id="A0AA38P2U5"/>
<dbReference type="SUPFAM" id="SSF52540">
    <property type="entry name" value="P-loop containing nucleoside triphosphate hydrolases"/>
    <property type="match status" value="1"/>
</dbReference>
<gene>
    <name evidence="6" type="ORF">F5878DRAFT_543521</name>
</gene>
<dbReference type="GO" id="GO:0005524">
    <property type="term" value="F:ATP binding"/>
    <property type="evidence" value="ECO:0007669"/>
    <property type="project" value="UniProtKB-KW"/>
</dbReference>
<reference evidence="6" key="1">
    <citation type="submission" date="2022-08" db="EMBL/GenBank/DDBJ databases">
        <authorList>
            <consortium name="DOE Joint Genome Institute"/>
            <person name="Min B."/>
            <person name="Riley R."/>
            <person name="Sierra-Patev S."/>
            <person name="Naranjo-Ortiz M."/>
            <person name="Looney B."/>
            <person name="Konkel Z."/>
            <person name="Slot J.C."/>
            <person name="Sakamoto Y."/>
            <person name="Steenwyk J.L."/>
            <person name="Rokas A."/>
            <person name="Carro J."/>
            <person name="Camarero S."/>
            <person name="Ferreira P."/>
            <person name="Molpeceres G."/>
            <person name="Ruiz-Duenas F.J."/>
            <person name="Serrano A."/>
            <person name="Henrissat B."/>
            <person name="Drula E."/>
            <person name="Hughes K.W."/>
            <person name="Mata J.L."/>
            <person name="Ishikawa N.K."/>
            <person name="Vargas-Isla R."/>
            <person name="Ushijima S."/>
            <person name="Smith C.A."/>
            <person name="Ahrendt S."/>
            <person name="Andreopoulos W."/>
            <person name="He G."/>
            <person name="Labutti K."/>
            <person name="Lipzen A."/>
            <person name="Ng V."/>
            <person name="Sandor L."/>
            <person name="Barry K."/>
            <person name="Martinez A.T."/>
            <person name="Xiao Y."/>
            <person name="Gibbons J.G."/>
            <person name="Terashima K."/>
            <person name="Hibbett D.S."/>
            <person name="Grigoriev I.V."/>
        </authorList>
    </citation>
    <scope>NUCLEOTIDE SEQUENCE</scope>
    <source>
        <strain evidence="6">TFB9207</strain>
    </source>
</reference>
<comment type="caution">
    <text evidence="6">The sequence shown here is derived from an EMBL/GenBank/DDBJ whole genome shotgun (WGS) entry which is preliminary data.</text>
</comment>
<dbReference type="PANTHER" id="PTHR21529:SF4">
    <property type="entry name" value="TPR AND ANKYRIN REPEAT-CONTAINING PROTEIN 1"/>
    <property type="match status" value="1"/>
</dbReference>
<dbReference type="InterPro" id="IPR039904">
    <property type="entry name" value="TRANK1"/>
</dbReference>
<feature type="domain" description="UvrD-like helicase C-terminal" evidence="5">
    <location>
        <begin position="172"/>
        <end position="252"/>
    </location>
</feature>
<evidence type="ECO:0000259" key="5">
    <source>
        <dbReference type="Pfam" id="PF13361"/>
    </source>
</evidence>
<dbReference type="Proteomes" id="UP001163846">
    <property type="component" value="Unassembled WGS sequence"/>
</dbReference>
<dbReference type="GO" id="GO:0016787">
    <property type="term" value="F:hydrolase activity"/>
    <property type="evidence" value="ECO:0007669"/>
    <property type="project" value="UniProtKB-KW"/>
</dbReference>
<dbReference type="Pfam" id="PF13361">
    <property type="entry name" value="UvrD_C"/>
    <property type="match status" value="1"/>
</dbReference>
<dbReference type="InterPro" id="IPR027417">
    <property type="entry name" value="P-loop_NTPase"/>
</dbReference>
<keyword evidence="7" id="KW-1185">Reference proteome</keyword>
<organism evidence="6 7">
    <name type="scientific">Lentinula raphanica</name>
    <dbReference type="NCBI Taxonomy" id="153919"/>
    <lineage>
        <taxon>Eukaryota</taxon>
        <taxon>Fungi</taxon>
        <taxon>Dikarya</taxon>
        <taxon>Basidiomycota</taxon>
        <taxon>Agaricomycotina</taxon>
        <taxon>Agaricomycetes</taxon>
        <taxon>Agaricomycetidae</taxon>
        <taxon>Agaricales</taxon>
        <taxon>Marasmiineae</taxon>
        <taxon>Omphalotaceae</taxon>
        <taxon>Lentinula</taxon>
    </lineage>
</organism>
<evidence type="ECO:0000256" key="4">
    <source>
        <dbReference type="ARBA" id="ARBA00022840"/>
    </source>
</evidence>
<dbReference type="SUPFAM" id="SSF48452">
    <property type="entry name" value="TPR-like"/>
    <property type="match status" value="1"/>
</dbReference>
<proteinExistence type="predicted"/>
<dbReference type="GO" id="GO:0004386">
    <property type="term" value="F:helicase activity"/>
    <property type="evidence" value="ECO:0007669"/>
    <property type="project" value="UniProtKB-KW"/>
</dbReference>
<evidence type="ECO:0000313" key="6">
    <source>
        <dbReference type="EMBL" id="KAJ3835264.1"/>
    </source>
</evidence>
<keyword evidence="4" id="KW-0067">ATP-binding</keyword>
<keyword evidence="2 6" id="KW-0378">Hydrolase</keyword>
<sequence length="456" mass="52610">YVDEVQDNLLIDTQVLRMLCQNSNGLFWAGDTAQTISMGSTFRFNSLKAFQWRLEVALVSSPQVPTESQTFQLAVNYRSHSGIVNCASSVIKLITHFWQNSIDQLTPEKGVVVGTKPLFFIGWEDDSVILNHFIYGNSGNHIALGAHQCNYFYISSLVFILKLEIISMICRTISDSKGLEFNNVLLYNFFEDFPAKLAQWRLILSVLKDYSRVAAPDFERDKQHFSSICMMELKFLYVAITRAPENIWIIDSSEKSKPMNMYWTHHNLIKVIEPGTNIPKLITSSKPEDWAKDGHMFFNAEKWAEAKFSFEHALMFEKAAIAEAYHFQEIAEHSSLDKSNIKLRKKQFCNAAEAFYRCSQTAGHEDMHDLLRLSANCYCKADEYLQAAKNYYKAHLFAASINCYRKVDHYDEAVKIAQTEEIAPELFDETIRVAKLFYFNQAQYLPLEKDRKEKLK</sequence>
<dbReference type="EMBL" id="MU806429">
    <property type="protein sequence ID" value="KAJ3835264.1"/>
    <property type="molecule type" value="Genomic_DNA"/>
</dbReference>
<keyword evidence="3" id="KW-0347">Helicase</keyword>
<dbReference type="Gene3D" id="3.40.50.300">
    <property type="entry name" value="P-loop containing nucleotide triphosphate hydrolases"/>
    <property type="match status" value="1"/>
</dbReference>
<keyword evidence="1" id="KW-0547">Nucleotide-binding</keyword>
<evidence type="ECO:0000256" key="2">
    <source>
        <dbReference type="ARBA" id="ARBA00022801"/>
    </source>
</evidence>
<evidence type="ECO:0000256" key="3">
    <source>
        <dbReference type="ARBA" id="ARBA00022806"/>
    </source>
</evidence>
<evidence type="ECO:0000256" key="1">
    <source>
        <dbReference type="ARBA" id="ARBA00022741"/>
    </source>
</evidence>
<dbReference type="InterPro" id="IPR011990">
    <property type="entry name" value="TPR-like_helical_dom_sf"/>
</dbReference>
<protein>
    <submittedName>
        <fullName evidence="6">P-loop containing nucleoside triphosphate hydrolase protein</fullName>
    </submittedName>
</protein>
<accession>A0AA38P2U5</accession>
<name>A0AA38P2U5_9AGAR</name>